<reference evidence="2" key="1">
    <citation type="submission" date="2022-07" db="EMBL/GenBank/DDBJ databases">
        <title>Genome sequencing of Photobacterium atrarenae GJH2-4.</title>
        <authorList>
            <person name="Park S.-J."/>
        </authorList>
    </citation>
    <scope>NUCLEOTIDE SEQUENCE</scope>
    <source>
        <strain evidence="2">GJH2-4</strain>
    </source>
</reference>
<organism evidence="2 3">
    <name type="scientific">Photobacterium atrarenae</name>
    <dbReference type="NCBI Taxonomy" id="865757"/>
    <lineage>
        <taxon>Bacteria</taxon>
        <taxon>Pseudomonadati</taxon>
        <taxon>Pseudomonadota</taxon>
        <taxon>Gammaproteobacteria</taxon>
        <taxon>Vibrionales</taxon>
        <taxon>Vibrionaceae</taxon>
        <taxon>Photobacterium</taxon>
    </lineage>
</organism>
<accession>A0ABY5GQ45</accession>
<feature type="domain" description="Phage tail fibre protein N-terminal" evidence="1">
    <location>
        <begin position="10"/>
        <end position="164"/>
    </location>
</feature>
<evidence type="ECO:0000313" key="3">
    <source>
        <dbReference type="Proteomes" id="UP001057998"/>
    </source>
</evidence>
<evidence type="ECO:0000259" key="1">
    <source>
        <dbReference type="Pfam" id="PF12571"/>
    </source>
</evidence>
<sequence length="364" mass="40568">MSELVPESEQQYGSILTLAGEAAEQNSKLLKMGVEITHIAFGDANDAYAQPNRNQTSLINEIDRIPVNAVDVQQATPDAVPMLRVEAILPPEKYDLVIREFASVATFNGQELYHAVGNCARIYVPPPANNGNMPTPVTLEMFYVITSGEAIVEIDPRVVHASRDYVAQAINKTELQISQLKIWPSKFDDYLKVGDKVPLSTNAVRLKLSDGSIQVFRVWDKAFFDETHVVSNIQEYGREQFEIQTEHGDFEAISLRLYDLRLSGDLTGWGADPTGKKDATLSVISAADSGLTINHTVSFYCQAQVIFICLWIVTSKDLNLTLMDGVVSLSLTEVRKLQSICLVVKLWLLLKIVIYMQELLRSMD</sequence>
<keyword evidence="3" id="KW-1185">Reference proteome</keyword>
<gene>
    <name evidence="2" type="ORF">NNL38_20125</name>
</gene>
<proteinExistence type="predicted"/>
<dbReference type="Pfam" id="PF12571">
    <property type="entry name" value="Phage_tail_fib"/>
    <property type="match status" value="1"/>
</dbReference>
<name>A0ABY5GQ45_9GAMM</name>
<evidence type="ECO:0000313" key="2">
    <source>
        <dbReference type="EMBL" id="UTV30866.1"/>
    </source>
</evidence>
<dbReference type="RefSeq" id="WP_255392234.1">
    <property type="nucleotide sequence ID" value="NZ_CP101509.1"/>
</dbReference>
<dbReference type="Proteomes" id="UP001057998">
    <property type="component" value="Chromosome 2"/>
</dbReference>
<dbReference type="EMBL" id="CP101509">
    <property type="protein sequence ID" value="UTV30866.1"/>
    <property type="molecule type" value="Genomic_DNA"/>
</dbReference>
<protein>
    <submittedName>
        <fullName evidence="2">Phage tail protein</fullName>
    </submittedName>
</protein>
<dbReference type="InterPro" id="IPR022225">
    <property type="entry name" value="Phage_tail_fibre_N"/>
</dbReference>